<name>A0ABD0TXP4_DENTH</name>
<sequence>MDDEPITILWFHHPGPLWFLVYLVRGGLRVIGEHTGSSHDYNLVAPFGGKPPGLEGPSHNRLSAVPFDGKTVS</sequence>
<dbReference type="Proteomes" id="UP001552299">
    <property type="component" value="Unassembled WGS sequence"/>
</dbReference>
<evidence type="ECO:0000313" key="3">
    <source>
        <dbReference type="Proteomes" id="UP001552299"/>
    </source>
</evidence>
<keyword evidence="3" id="KW-1185">Reference proteome</keyword>
<gene>
    <name evidence="2" type="ORF">M5K25_026508</name>
</gene>
<proteinExistence type="predicted"/>
<evidence type="ECO:0000313" key="2">
    <source>
        <dbReference type="EMBL" id="KAL0904404.1"/>
    </source>
</evidence>
<dbReference type="EMBL" id="JANQDX010000019">
    <property type="protein sequence ID" value="KAL0904404.1"/>
    <property type="molecule type" value="Genomic_DNA"/>
</dbReference>
<dbReference type="AlphaFoldDB" id="A0ABD0TXP4"/>
<organism evidence="2 3">
    <name type="scientific">Dendrobium thyrsiflorum</name>
    <name type="common">Pinecone-like raceme dendrobium</name>
    <name type="synonym">Orchid</name>
    <dbReference type="NCBI Taxonomy" id="117978"/>
    <lineage>
        <taxon>Eukaryota</taxon>
        <taxon>Viridiplantae</taxon>
        <taxon>Streptophyta</taxon>
        <taxon>Embryophyta</taxon>
        <taxon>Tracheophyta</taxon>
        <taxon>Spermatophyta</taxon>
        <taxon>Magnoliopsida</taxon>
        <taxon>Liliopsida</taxon>
        <taxon>Asparagales</taxon>
        <taxon>Orchidaceae</taxon>
        <taxon>Epidendroideae</taxon>
        <taxon>Malaxideae</taxon>
        <taxon>Dendrobiinae</taxon>
        <taxon>Dendrobium</taxon>
    </lineage>
</organism>
<protein>
    <submittedName>
        <fullName evidence="2">Uncharacterized protein</fullName>
    </submittedName>
</protein>
<reference evidence="2 3" key="1">
    <citation type="journal article" date="2024" name="Plant Biotechnol. J.">
        <title>Dendrobium thyrsiflorum genome and its molecular insights into genes involved in important horticultural traits.</title>
        <authorList>
            <person name="Chen B."/>
            <person name="Wang J.Y."/>
            <person name="Zheng P.J."/>
            <person name="Li K.L."/>
            <person name="Liang Y.M."/>
            <person name="Chen X.F."/>
            <person name="Zhang C."/>
            <person name="Zhao X."/>
            <person name="He X."/>
            <person name="Zhang G.Q."/>
            <person name="Liu Z.J."/>
            <person name="Xu Q."/>
        </authorList>
    </citation>
    <scope>NUCLEOTIDE SEQUENCE [LARGE SCALE GENOMIC DNA]</scope>
    <source>
        <strain evidence="2">GZMU011</strain>
    </source>
</reference>
<evidence type="ECO:0000256" key="1">
    <source>
        <dbReference type="SAM" id="MobiDB-lite"/>
    </source>
</evidence>
<feature type="region of interest" description="Disordered" evidence="1">
    <location>
        <begin position="54"/>
        <end position="73"/>
    </location>
</feature>
<comment type="caution">
    <text evidence="2">The sequence shown here is derived from an EMBL/GenBank/DDBJ whole genome shotgun (WGS) entry which is preliminary data.</text>
</comment>
<accession>A0ABD0TXP4</accession>